<feature type="region of interest" description="Disordered" evidence="1">
    <location>
        <begin position="17"/>
        <end position="36"/>
    </location>
</feature>
<dbReference type="Proteomes" id="UP000821853">
    <property type="component" value="Unassembled WGS sequence"/>
</dbReference>
<evidence type="ECO:0000313" key="2">
    <source>
        <dbReference type="EMBL" id="KAH9384886.1"/>
    </source>
</evidence>
<accession>A0A9J6HAQ0</accession>
<feature type="region of interest" description="Disordered" evidence="1">
    <location>
        <begin position="69"/>
        <end position="98"/>
    </location>
</feature>
<comment type="caution">
    <text evidence="2">The sequence shown here is derived from an EMBL/GenBank/DDBJ whole genome shotgun (WGS) entry which is preliminary data.</text>
</comment>
<dbReference type="OrthoDB" id="10600727at2759"/>
<gene>
    <name evidence="2" type="ORF">HPB48_026916</name>
</gene>
<protein>
    <submittedName>
        <fullName evidence="2">Uncharacterized protein</fullName>
    </submittedName>
</protein>
<keyword evidence="3" id="KW-1185">Reference proteome</keyword>
<name>A0A9J6HAQ0_HAELO</name>
<reference evidence="2 3" key="1">
    <citation type="journal article" date="2020" name="Cell">
        <title>Large-Scale Comparative Analyses of Tick Genomes Elucidate Their Genetic Diversity and Vector Capacities.</title>
        <authorList>
            <consortium name="Tick Genome and Microbiome Consortium (TIGMIC)"/>
            <person name="Jia N."/>
            <person name="Wang J."/>
            <person name="Shi W."/>
            <person name="Du L."/>
            <person name="Sun Y."/>
            <person name="Zhan W."/>
            <person name="Jiang J.F."/>
            <person name="Wang Q."/>
            <person name="Zhang B."/>
            <person name="Ji P."/>
            <person name="Bell-Sakyi L."/>
            <person name="Cui X.M."/>
            <person name="Yuan T.T."/>
            <person name="Jiang B.G."/>
            <person name="Yang W.F."/>
            <person name="Lam T.T."/>
            <person name="Chang Q.C."/>
            <person name="Ding S.J."/>
            <person name="Wang X.J."/>
            <person name="Zhu J.G."/>
            <person name="Ruan X.D."/>
            <person name="Zhao L."/>
            <person name="Wei J.T."/>
            <person name="Ye R.Z."/>
            <person name="Que T.C."/>
            <person name="Du C.H."/>
            <person name="Zhou Y.H."/>
            <person name="Cheng J.X."/>
            <person name="Dai P.F."/>
            <person name="Guo W.B."/>
            <person name="Han X.H."/>
            <person name="Huang E.J."/>
            <person name="Li L.F."/>
            <person name="Wei W."/>
            <person name="Gao Y.C."/>
            <person name="Liu J.Z."/>
            <person name="Shao H.Z."/>
            <person name="Wang X."/>
            <person name="Wang C.C."/>
            <person name="Yang T.C."/>
            <person name="Huo Q.B."/>
            <person name="Li W."/>
            <person name="Chen H.Y."/>
            <person name="Chen S.E."/>
            <person name="Zhou L.G."/>
            <person name="Ni X.B."/>
            <person name="Tian J.H."/>
            <person name="Sheng Y."/>
            <person name="Liu T."/>
            <person name="Pan Y.S."/>
            <person name="Xia L.Y."/>
            <person name="Li J."/>
            <person name="Zhao F."/>
            <person name="Cao W.C."/>
        </authorList>
    </citation>
    <scope>NUCLEOTIDE SEQUENCE [LARGE SCALE GENOMIC DNA]</scope>
    <source>
        <strain evidence="2">HaeL-2018</strain>
    </source>
</reference>
<sequence length="130" mass="14422">MPTTIANWFAKCSFFRSPSRVHPEPENPEIEDRDRLDAGCTADDFCSADDNLATCGAHTVQDIVEEATCKAADPSHDGDNKNYPDDERLPPPPPPTAKTLHALNILRRAMGAQEIGEDMSTRFYAFERSL</sequence>
<dbReference type="EMBL" id="JABSTR010003385">
    <property type="protein sequence ID" value="KAH9384886.1"/>
    <property type="molecule type" value="Genomic_DNA"/>
</dbReference>
<organism evidence="2 3">
    <name type="scientific">Haemaphysalis longicornis</name>
    <name type="common">Bush tick</name>
    <dbReference type="NCBI Taxonomy" id="44386"/>
    <lineage>
        <taxon>Eukaryota</taxon>
        <taxon>Metazoa</taxon>
        <taxon>Ecdysozoa</taxon>
        <taxon>Arthropoda</taxon>
        <taxon>Chelicerata</taxon>
        <taxon>Arachnida</taxon>
        <taxon>Acari</taxon>
        <taxon>Parasitiformes</taxon>
        <taxon>Ixodida</taxon>
        <taxon>Ixodoidea</taxon>
        <taxon>Ixodidae</taxon>
        <taxon>Haemaphysalinae</taxon>
        <taxon>Haemaphysalis</taxon>
    </lineage>
</organism>
<dbReference type="AlphaFoldDB" id="A0A9J6HAQ0"/>
<dbReference type="VEuPathDB" id="VectorBase:HLOH_048988"/>
<dbReference type="OMA" id="IANWFAK"/>
<evidence type="ECO:0000256" key="1">
    <source>
        <dbReference type="SAM" id="MobiDB-lite"/>
    </source>
</evidence>
<feature type="compositionally biased region" description="Basic and acidic residues" evidence="1">
    <location>
        <begin position="73"/>
        <end position="89"/>
    </location>
</feature>
<feature type="compositionally biased region" description="Basic and acidic residues" evidence="1">
    <location>
        <begin position="21"/>
        <end position="36"/>
    </location>
</feature>
<evidence type="ECO:0000313" key="3">
    <source>
        <dbReference type="Proteomes" id="UP000821853"/>
    </source>
</evidence>
<proteinExistence type="predicted"/>